<evidence type="ECO:0000313" key="3">
    <source>
        <dbReference type="Proteomes" id="UP000837857"/>
    </source>
</evidence>
<sequence>MDKHSITAPIQEHAIWVGRYWAGSVDTNRVPGPAFAGAISCILVTRSDPGKPGLSDSSPVIAAPIKTPRLYSPLAARTCRLAVRSGLNGRRIPSSSRPLHSLSGSRKRSVPYSSADRRLAPSAGFEPTAAFNW</sequence>
<protein>
    <submittedName>
        <fullName evidence="2">Uncharacterized protein</fullName>
    </submittedName>
</protein>
<proteinExistence type="predicted"/>
<evidence type="ECO:0000313" key="2">
    <source>
        <dbReference type="EMBL" id="CAH2054934.1"/>
    </source>
</evidence>
<feature type="region of interest" description="Disordered" evidence="1">
    <location>
        <begin position="87"/>
        <end position="116"/>
    </location>
</feature>
<dbReference type="Proteomes" id="UP000837857">
    <property type="component" value="Chromosome 21"/>
</dbReference>
<gene>
    <name evidence="2" type="ORF">IPOD504_LOCUS8854</name>
</gene>
<evidence type="ECO:0000256" key="1">
    <source>
        <dbReference type="SAM" id="MobiDB-lite"/>
    </source>
</evidence>
<name>A0ABN8ICW7_9NEOP</name>
<accession>A0ABN8ICW7</accession>
<reference evidence="2" key="1">
    <citation type="submission" date="2022-03" db="EMBL/GenBank/DDBJ databases">
        <authorList>
            <person name="Martin H S."/>
        </authorList>
    </citation>
    <scope>NUCLEOTIDE SEQUENCE</scope>
</reference>
<feature type="compositionally biased region" description="Low complexity" evidence="1">
    <location>
        <begin position="90"/>
        <end position="104"/>
    </location>
</feature>
<keyword evidence="3" id="KW-1185">Reference proteome</keyword>
<organism evidence="2 3">
    <name type="scientific">Iphiclides podalirius</name>
    <name type="common">scarce swallowtail</name>
    <dbReference type="NCBI Taxonomy" id="110791"/>
    <lineage>
        <taxon>Eukaryota</taxon>
        <taxon>Metazoa</taxon>
        <taxon>Ecdysozoa</taxon>
        <taxon>Arthropoda</taxon>
        <taxon>Hexapoda</taxon>
        <taxon>Insecta</taxon>
        <taxon>Pterygota</taxon>
        <taxon>Neoptera</taxon>
        <taxon>Endopterygota</taxon>
        <taxon>Lepidoptera</taxon>
        <taxon>Glossata</taxon>
        <taxon>Ditrysia</taxon>
        <taxon>Papilionoidea</taxon>
        <taxon>Papilionidae</taxon>
        <taxon>Papilioninae</taxon>
        <taxon>Iphiclides</taxon>
    </lineage>
</organism>
<dbReference type="EMBL" id="OW152833">
    <property type="protein sequence ID" value="CAH2054934.1"/>
    <property type="molecule type" value="Genomic_DNA"/>
</dbReference>
<feature type="non-terminal residue" evidence="2">
    <location>
        <position position="133"/>
    </location>
</feature>